<dbReference type="RefSeq" id="WP_164993964.1">
    <property type="nucleotide sequence ID" value="NZ_JBHMFK010000005.1"/>
</dbReference>
<keyword evidence="3" id="KW-1185">Reference proteome</keyword>
<comment type="caution">
    <text evidence="1">The sequence shown here is derived from an EMBL/GenBank/DDBJ whole genome shotgun (WGS) entry which is preliminary data.</text>
</comment>
<evidence type="ECO:0000313" key="2">
    <source>
        <dbReference type="EMBL" id="GGP28724.1"/>
    </source>
</evidence>
<evidence type="ECO:0000313" key="3">
    <source>
        <dbReference type="Proteomes" id="UP000630135"/>
    </source>
</evidence>
<proteinExistence type="predicted"/>
<dbReference type="GeneID" id="59164551"/>
<sequence>MNTEQRTGRVLRSLPDKRVVVLADGKEITARASGLAPRRGADVLIVNPGNGWVVASWH</sequence>
<reference evidence="1" key="4">
    <citation type="submission" date="2023-08" db="EMBL/GenBank/DDBJ databases">
        <authorList>
            <person name="Sun Q."/>
            <person name="Zhou Y."/>
        </authorList>
    </citation>
    <scope>NUCLEOTIDE SEQUENCE</scope>
    <source>
        <strain evidence="2">CGMCC 1.8884</strain>
        <strain evidence="1">CGMCC 1.8885</strain>
    </source>
</reference>
<gene>
    <name evidence="2" type="ORF">GCM10008021_03750</name>
    <name evidence="1" type="ORF">GCM10010914_07080</name>
</gene>
<protein>
    <submittedName>
        <fullName evidence="1">Uncharacterized protein</fullName>
    </submittedName>
</protein>
<dbReference type="EMBL" id="BMMA01000004">
    <property type="protein sequence ID" value="GGI75448.1"/>
    <property type="molecule type" value="Genomic_DNA"/>
</dbReference>
<dbReference type="EMBL" id="BMLZ01000003">
    <property type="protein sequence ID" value="GGP28724.1"/>
    <property type="molecule type" value="Genomic_DNA"/>
</dbReference>
<reference evidence="2" key="1">
    <citation type="journal article" date="2014" name="Int. J. Syst. Evol. Microbiol.">
        <title>Complete genome of a new Firmicutes species belonging to the dominant human colonic microbiota ('Ruminococcus bicirculans') reveals two chromosomes and a selective capacity to utilize plant glucans.</title>
        <authorList>
            <consortium name="NISC Comparative Sequencing Program"/>
            <person name="Wegmann U."/>
            <person name="Louis P."/>
            <person name="Goesmann A."/>
            <person name="Henrissat B."/>
            <person name="Duncan S.H."/>
            <person name="Flint H.J."/>
        </authorList>
    </citation>
    <scope>NUCLEOTIDE SEQUENCE</scope>
    <source>
        <strain evidence="2">CGMCC 1.8884</strain>
    </source>
</reference>
<reference evidence="1" key="2">
    <citation type="journal article" date="2014" name="Int. J. Syst. Evol. Microbiol.">
        <title>Complete genome sequence of Corynebacterium casei LMG S-19264T (=DSM 44701T), isolated from a smear-ripened cheese.</title>
        <authorList>
            <consortium name="US DOE Joint Genome Institute (JGI-PGF)"/>
            <person name="Walter F."/>
            <person name="Albersmeier A."/>
            <person name="Kalinowski J."/>
            <person name="Ruckert C."/>
        </authorList>
    </citation>
    <scope>NUCLEOTIDE SEQUENCE</scope>
    <source>
        <strain evidence="1">CGMCC 1.8885</strain>
    </source>
</reference>
<evidence type="ECO:0000313" key="4">
    <source>
        <dbReference type="Proteomes" id="UP000652720"/>
    </source>
</evidence>
<reference evidence="3" key="3">
    <citation type="journal article" date="2019" name="Int. J. Syst. Evol. Microbiol.">
        <title>The Global Catalogue of Microorganisms (GCM) 10K type strain sequencing project: providing services to taxonomists for standard genome sequencing and annotation.</title>
        <authorList>
            <consortium name="The Broad Institute Genomics Platform"/>
            <consortium name="The Broad Institute Genome Sequencing Center for Infectious Disease"/>
            <person name="Wu L."/>
            <person name="Ma J."/>
        </authorList>
    </citation>
    <scope>NUCLEOTIDE SEQUENCE [LARGE SCALE GENOMIC DNA]</scope>
    <source>
        <strain evidence="3">CGMCC 1.8884</strain>
    </source>
</reference>
<accession>A0AAV4K1J0</accession>
<organism evidence="1 4">
    <name type="scientific">Deinococcus wulumuqiensis</name>
    <dbReference type="NCBI Taxonomy" id="980427"/>
    <lineage>
        <taxon>Bacteria</taxon>
        <taxon>Thermotogati</taxon>
        <taxon>Deinococcota</taxon>
        <taxon>Deinococci</taxon>
        <taxon>Deinococcales</taxon>
        <taxon>Deinococcaceae</taxon>
        <taxon>Deinococcus</taxon>
    </lineage>
</organism>
<dbReference type="Proteomes" id="UP000630135">
    <property type="component" value="Unassembled WGS sequence"/>
</dbReference>
<dbReference type="AlphaFoldDB" id="A0AAV4K1J0"/>
<dbReference type="Proteomes" id="UP000652720">
    <property type="component" value="Unassembled WGS sequence"/>
</dbReference>
<evidence type="ECO:0000313" key="1">
    <source>
        <dbReference type="EMBL" id="GGI75448.1"/>
    </source>
</evidence>
<name>A0AAV4K1J0_9DEIO</name>